<keyword evidence="2" id="KW-1185">Reference proteome</keyword>
<gene>
    <name evidence="1" type="ORF">ACFO4O_03615</name>
</gene>
<reference evidence="2" key="1">
    <citation type="journal article" date="2019" name="Int. J. Syst. Evol. Microbiol.">
        <title>The Global Catalogue of Microorganisms (GCM) 10K type strain sequencing project: providing services to taxonomists for standard genome sequencing and annotation.</title>
        <authorList>
            <consortium name="The Broad Institute Genomics Platform"/>
            <consortium name="The Broad Institute Genome Sequencing Center for Infectious Disease"/>
            <person name="Wu L."/>
            <person name="Ma J."/>
        </authorList>
    </citation>
    <scope>NUCLEOTIDE SEQUENCE [LARGE SCALE GENOMIC DNA]</scope>
    <source>
        <strain evidence="2">KACC 12507</strain>
    </source>
</reference>
<evidence type="ECO:0000313" key="1">
    <source>
        <dbReference type="EMBL" id="MFC4699244.1"/>
    </source>
</evidence>
<name>A0ABV9LSX3_9ALTE</name>
<protein>
    <submittedName>
        <fullName evidence="1">NRDE family protein</fullName>
    </submittedName>
</protein>
<dbReference type="EMBL" id="JBHSGU010000002">
    <property type="protein sequence ID" value="MFC4699244.1"/>
    <property type="molecule type" value="Genomic_DNA"/>
</dbReference>
<dbReference type="PANTHER" id="PTHR17985">
    <property type="entry name" value="SER/THR-RICH PROTEIN T10 IN DGCR REGION"/>
    <property type="match status" value="1"/>
</dbReference>
<evidence type="ECO:0000313" key="2">
    <source>
        <dbReference type="Proteomes" id="UP001595897"/>
    </source>
</evidence>
<dbReference type="InterPro" id="IPR008551">
    <property type="entry name" value="TANGO2"/>
</dbReference>
<sequence>MCILFIAVQQHPNFPLIVAANRDEFHARNTLPSQFWPEHSHVLAGKDMQAGGSWMGVSKHGRLAALTNIRAPGKERSDAVSRGELVMDFLTQDFTGDAYLHRLSKTAQQYNGYNLLFGSLDNLQVYNNFEDSVYSLSKGVYGLSNANLNSPWPKLDLGRSELAKYCQQPGELNIEHLFDLLGNSTKADDEVLPQTGVPIEWERKLSSIFIESPDYGTRSSTVLLLDSYKQVFWQERSFNPRAELIDQQTYLFKLQDMSEK</sequence>
<organism evidence="1 2">
    <name type="scientific">Glaciecola siphonariae</name>
    <dbReference type="NCBI Taxonomy" id="521012"/>
    <lineage>
        <taxon>Bacteria</taxon>
        <taxon>Pseudomonadati</taxon>
        <taxon>Pseudomonadota</taxon>
        <taxon>Gammaproteobacteria</taxon>
        <taxon>Alteromonadales</taxon>
        <taxon>Alteromonadaceae</taxon>
        <taxon>Glaciecola</taxon>
    </lineage>
</organism>
<comment type="caution">
    <text evidence="1">The sequence shown here is derived from an EMBL/GenBank/DDBJ whole genome shotgun (WGS) entry which is preliminary data.</text>
</comment>
<dbReference type="Proteomes" id="UP001595897">
    <property type="component" value="Unassembled WGS sequence"/>
</dbReference>
<dbReference type="PANTHER" id="PTHR17985:SF8">
    <property type="entry name" value="TRANSPORT AND GOLGI ORGANIZATION PROTEIN 2 HOMOLOG"/>
    <property type="match status" value="1"/>
</dbReference>
<dbReference type="Pfam" id="PF05742">
    <property type="entry name" value="TANGO2"/>
    <property type="match status" value="1"/>
</dbReference>
<dbReference type="RefSeq" id="WP_382408218.1">
    <property type="nucleotide sequence ID" value="NZ_JBHSGU010000002.1"/>
</dbReference>
<accession>A0ABV9LSX3</accession>
<proteinExistence type="predicted"/>